<comment type="caution">
    <text evidence="1">The sequence shown here is derived from an EMBL/GenBank/DDBJ whole genome shotgun (WGS) entry which is preliminary data.</text>
</comment>
<name>A0A9Q8CHJ8_9STAP</name>
<dbReference type="OrthoDB" id="2389007at2"/>
<evidence type="ECO:0000313" key="1">
    <source>
        <dbReference type="EMBL" id="TDM02256.1"/>
    </source>
</evidence>
<dbReference type="RefSeq" id="WP_133417743.1">
    <property type="nucleotide sequence ID" value="NZ_SCWD01000002.1"/>
</dbReference>
<dbReference type="Proteomes" id="UP000295280">
    <property type="component" value="Unassembled WGS sequence"/>
</dbReference>
<dbReference type="InterPro" id="IPR004260">
    <property type="entry name" value="Pyr-dimer_DNA_glycosylase"/>
</dbReference>
<evidence type="ECO:0000313" key="2">
    <source>
        <dbReference type="Proteomes" id="UP000295280"/>
    </source>
</evidence>
<dbReference type="AlphaFoldDB" id="A0A9Q8CHJ8"/>
<dbReference type="Pfam" id="PF03013">
    <property type="entry name" value="Pyr_excise"/>
    <property type="match status" value="1"/>
</dbReference>
<gene>
    <name evidence="1" type="ORF">ERX40_06800</name>
</gene>
<protein>
    <submittedName>
        <fullName evidence="1">Uncharacterized protein</fullName>
    </submittedName>
</protein>
<proteinExistence type="predicted"/>
<reference evidence="1 2" key="1">
    <citation type="submission" date="2019-01" db="EMBL/GenBank/DDBJ databases">
        <title>Draft genome sequences of the type strains of six Macrococcus species.</title>
        <authorList>
            <person name="Mazhar S."/>
            <person name="Altermann E."/>
            <person name="Hill C."/>
            <person name="Mcauliffe O."/>
        </authorList>
    </citation>
    <scope>NUCLEOTIDE SEQUENCE [LARGE SCALE GENOMIC DNA]</scope>
    <source>
        <strain evidence="1 2">ATCC 51828</strain>
    </source>
</reference>
<dbReference type="EMBL" id="SCWD01000002">
    <property type="protein sequence ID" value="TDM02256.1"/>
    <property type="molecule type" value="Genomic_DNA"/>
</dbReference>
<keyword evidence="2" id="KW-1185">Reference proteome</keyword>
<organism evidence="1 2">
    <name type="scientific">Macrococcus carouselicus</name>
    <dbReference type="NCBI Taxonomy" id="69969"/>
    <lineage>
        <taxon>Bacteria</taxon>
        <taxon>Bacillati</taxon>
        <taxon>Bacillota</taxon>
        <taxon>Bacilli</taxon>
        <taxon>Bacillales</taxon>
        <taxon>Staphylococcaceae</taxon>
        <taxon>Macrococcus</taxon>
    </lineage>
</organism>
<sequence length="158" mass="18685">MQIFRIDADHIISARYLDNRRLSKQVLELYQIIRVCLAEMKIIEGNTRYLHHPIVKHAYNGGKPYIMDLYHMLVAMDNEHQRRGGKRSDAFKEDLRLLGEIIAAHQSLFSHELLPPYYVYGDAKLEGEQVYEAYQKLLQEKWQNDTISPRCGWKKRLP</sequence>
<accession>A0A9Q8CHJ8</accession>